<name>A0A366CSL2_9NOCA</name>
<gene>
    <name evidence="1" type="ORF">DFR74_1492</name>
</gene>
<protein>
    <submittedName>
        <fullName evidence="1">Uncharacterized protein</fullName>
    </submittedName>
</protein>
<dbReference type="AlphaFoldDB" id="A0A366CSL2"/>
<dbReference type="STRING" id="1210090.GCA_001613185_06908"/>
<proteinExistence type="predicted"/>
<dbReference type="EMBL" id="QNRE01000049">
    <property type="protein sequence ID" value="RBO78342.1"/>
    <property type="molecule type" value="Genomic_DNA"/>
</dbReference>
<sequence length="447" mass="47852">MITGREWTGFEAAALQQAMRCSVRDFADMLGVEATTVAKWRANLSDLTPRPRTQTILDTAYQQRTTPEDRERFAQIIAEGETAWRNRHQSDHRLAPGASAGLAGVGVPVPRHDGVVGVEGDLEVVARESTEFAEWLTASAGQISVELFADEVSLIGRQFVHAPPRPLITRLRLLRDELRAALQTGPAPALARELLVLGGITVDLLAHVTENLGDGRAAKRHAIAAEEIATRIGHAGLRAWAGGTRALIAEWNGDPETGMRLARHAATLAPTGEPQVRLASIEARCAARLGRAEDAQSAITRAVHAAETPSSDDLTVLGGALRFPLAKMAYYAGSTFRLLGDHDRAQHWALEAITAYEAGPAVQRSYGDEALARADVAIARISTGELDGAAEILTPVLRLPAEQRIQPVLDGLGAVDTALSGAHHANDSTSRQLSEEITMLTASRHTG</sequence>
<comment type="caution">
    <text evidence="1">The sequence shown here is derived from an EMBL/GenBank/DDBJ whole genome shotgun (WGS) entry which is preliminary data.</text>
</comment>
<accession>A0A366CSL2</accession>
<keyword evidence="2" id="KW-1185">Reference proteome</keyword>
<reference evidence="1 2" key="1">
    <citation type="submission" date="2018-06" db="EMBL/GenBank/DDBJ databases">
        <title>Genomic Encyclopedia of Type Strains, Phase IV (KMG-IV): sequencing the most valuable type-strain genomes for metagenomic binning, comparative biology and taxonomic classification.</title>
        <authorList>
            <person name="Goeker M."/>
        </authorList>
    </citation>
    <scope>NUCLEOTIDE SEQUENCE [LARGE SCALE GENOMIC DNA]</scope>
    <source>
        <strain evidence="1 2">DSM 44599</strain>
    </source>
</reference>
<organism evidence="1 2">
    <name type="scientific">Nocardia puris</name>
    <dbReference type="NCBI Taxonomy" id="208602"/>
    <lineage>
        <taxon>Bacteria</taxon>
        <taxon>Bacillati</taxon>
        <taxon>Actinomycetota</taxon>
        <taxon>Actinomycetes</taxon>
        <taxon>Mycobacteriales</taxon>
        <taxon>Nocardiaceae</taxon>
        <taxon>Nocardia</taxon>
    </lineage>
</organism>
<dbReference type="Gene3D" id="1.25.40.10">
    <property type="entry name" value="Tetratricopeptide repeat domain"/>
    <property type="match status" value="1"/>
</dbReference>
<evidence type="ECO:0000313" key="2">
    <source>
        <dbReference type="Proteomes" id="UP000252586"/>
    </source>
</evidence>
<dbReference type="InterPro" id="IPR011990">
    <property type="entry name" value="TPR-like_helical_dom_sf"/>
</dbReference>
<dbReference type="Proteomes" id="UP000252586">
    <property type="component" value="Unassembled WGS sequence"/>
</dbReference>
<evidence type="ECO:0000313" key="1">
    <source>
        <dbReference type="EMBL" id="RBO78342.1"/>
    </source>
</evidence>